<dbReference type="Proteomes" id="UP000299102">
    <property type="component" value="Unassembled WGS sequence"/>
</dbReference>
<evidence type="ECO:0000313" key="1">
    <source>
        <dbReference type="EMBL" id="GBP20922.1"/>
    </source>
</evidence>
<evidence type="ECO:0000313" key="2">
    <source>
        <dbReference type="Proteomes" id="UP000299102"/>
    </source>
</evidence>
<proteinExistence type="predicted"/>
<name>A0A4C1U3M6_EUMVA</name>
<organism evidence="1 2">
    <name type="scientific">Eumeta variegata</name>
    <name type="common">Bagworm moth</name>
    <name type="synonym">Eumeta japonica</name>
    <dbReference type="NCBI Taxonomy" id="151549"/>
    <lineage>
        <taxon>Eukaryota</taxon>
        <taxon>Metazoa</taxon>
        <taxon>Ecdysozoa</taxon>
        <taxon>Arthropoda</taxon>
        <taxon>Hexapoda</taxon>
        <taxon>Insecta</taxon>
        <taxon>Pterygota</taxon>
        <taxon>Neoptera</taxon>
        <taxon>Endopterygota</taxon>
        <taxon>Lepidoptera</taxon>
        <taxon>Glossata</taxon>
        <taxon>Ditrysia</taxon>
        <taxon>Tineoidea</taxon>
        <taxon>Psychidae</taxon>
        <taxon>Oiketicinae</taxon>
        <taxon>Eumeta</taxon>
    </lineage>
</organism>
<reference evidence="1 2" key="1">
    <citation type="journal article" date="2019" name="Commun. Biol.">
        <title>The bagworm genome reveals a unique fibroin gene that provides high tensile strength.</title>
        <authorList>
            <person name="Kono N."/>
            <person name="Nakamura H."/>
            <person name="Ohtoshi R."/>
            <person name="Tomita M."/>
            <person name="Numata K."/>
            <person name="Arakawa K."/>
        </authorList>
    </citation>
    <scope>NUCLEOTIDE SEQUENCE [LARGE SCALE GENOMIC DNA]</scope>
</reference>
<accession>A0A4C1U3M6</accession>
<dbReference type="EMBL" id="BGZK01000124">
    <property type="protein sequence ID" value="GBP20922.1"/>
    <property type="molecule type" value="Genomic_DNA"/>
</dbReference>
<comment type="caution">
    <text evidence="1">The sequence shown here is derived from an EMBL/GenBank/DDBJ whole genome shotgun (WGS) entry which is preliminary data.</text>
</comment>
<keyword evidence="2" id="KW-1185">Reference proteome</keyword>
<gene>
    <name evidence="1" type="ORF">EVAR_9491_1</name>
</gene>
<dbReference type="AlphaFoldDB" id="A0A4C1U3M6"/>
<sequence>MECSRKVSKVRKVYHVTLDPFLNTRSKAAEKSFEDGGSPCLNTIPIDGDVQGPRVDELHKRLRLEPDLRRLVVVHDDLVHQNPGFISS</sequence>
<protein>
    <submittedName>
        <fullName evidence="1">Uncharacterized protein</fullName>
    </submittedName>
</protein>